<dbReference type="GO" id="GO:0005665">
    <property type="term" value="C:RNA polymerase II, core complex"/>
    <property type="evidence" value="ECO:0007669"/>
    <property type="project" value="TreeGrafter"/>
</dbReference>
<dbReference type="GO" id="GO:0003899">
    <property type="term" value="F:DNA-directed RNA polymerase activity"/>
    <property type="evidence" value="ECO:0007669"/>
    <property type="project" value="InterPro"/>
</dbReference>
<keyword evidence="2 8" id="KW-0240">DNA-directed RNA polymerase</keyword>
<comment type="function">
    <text evidence="8">DNA-dependent RNA polymerase catalyzes the transcription of DNA into RNA using the four ribonucleoside triphosphates as substrates.</text>
</comment>
<evidence type="ECO:0000313" key="14">
    <source>
        <dbReference type="EMBL" id="QDZ23708.1"/>
    </source>
</evidence>
<keyword evidence="5 9" id="KW-0862">Zinc</keyword>
<dbReference type="Pfam" id="PF02150">
    <property type="entry name" value="Zn_ribbon_RPB9"/>
    <property type="match status" value="1"/>
</dbReference>
<dbReference type="GO" id="GO:0003676">
    <property type="term" value="F:nucleic acid binding"/>
    <property type="evidence" value="ECO:0007669"/>
    <property type="project" value="InterPro"/>
</dbReference>
<protein>
    <recommendedName>
        <fullName evidence="8">DNA-directed RNA polymerase subunit</fullName>
    </recommendedName>
</protein>
<organism evidence="14 15">
    <name type="scientific">Chloropicon primus</name>
    <dbReference type="NCBI Taxonomy" id="1764295"/>
    <lineage>
        <taxon>Eukaryota</taxon>
        <taxon>Viridiplantae</taxon>
        <taxon>Chlorophyta</taxon>
        <taxon>Chloropicophyceae</taxon>
        <taxon>Chloropicales</taxon>
        <taxon>Chloropicaceae</taxon>
        <taxon>Chloropicon</taxon>
    </lineage>
</organism>
<feature type="binding site" evidence="9">
    <location>
        <position position="101"/>
    </location>
    <ligand>
        <name>Zn(2+)</name>
        <dbReference type="ChEBI" id="CHEBI:29105"/>
        <label>2</label>
    </ligand>
</feature>
<dbReference type="AlphaFoldDB" id="A0A5B8MSH4"/>
<dbReference type="OrthoDB" id="282270at2759"/>
<evidence type="ECO:0000313" key="15">
    <source>
        <dbReference type="Proteomes" id="UP000316726"/>
    </source>
</evidence>
<dbReference type="PIRSF" id="PIRSF005586">
    <property type="entry name" value="RNApol_RpoM"/>
    <property type="match status" value="1"/>
</dbReference>
<keyword evidence="6 8" id="KW-0804">Transcription</keyword>
<dbReference type="InterPro" id="IPR001529">
    <property type="entry name" value="Zn_ribbon_RPB9"/>
</dbReference>
<dbReference type="PANTHER" id="PTHR11239">
    <property type="entry name" value="DNA-DIRECTED RNA POLYMERASE"/>
    <property type="match status" value="1"/>
</dbReference>
<evidence type="ECO:0000256" key="6">
    <source>
        <dbReference type="ARBA" id="ARBA00023163"/>
    </source>
</evidence>
<feature type="domain" description="TFIIS-type" evidence="12">
    <location>
        <begin position="69"/>
        <end position="109"/>
    </location>
</feature>
<dbReference type="InterPro" id="IPR012164">
    <property type="entry name" value="Rpa12/Rpb9/Rpc10/TFS"/>
</dbReference>
<keyword evidence="4 10" id="KW-0863">Zinc-finger</keyword>
<evidence type="ECO:0000256" key="8">
    <source>
        <dbReference type="PIRNR" id="PIRNR005586"/>
    </source>
</evidence>
<evidence type="ECO:0000313" key="13">
    <source>
        <dbReference type="EMBL" id="CAD9719793.1"/>
    </source>
</evidence>
<reference evidence="14 15" key="1">
    <citation type="submission" date="2018-07" db="EMBL/GenBank/DDBJ databases">
        <title>The complete nuclear genome of the prasinophyte Chloropicon primus (CCMP1205).</title>
        <authorList>
            <person name="Pombert J.-F."/>
            <person name="Otis C."/>
            <person name="Turmel M."/>
            <person name="Lemieux C."/>
        </authorList>
    </citation>
    <scope>NUCLEOTIDE SEQUENCE [LARGE SCALE GENOMIC DNA]</scope>
    <source>
        <strain evidence="14 15">CCMP1205</strain>
    </source>
</reference>
<proteinExistence type="inferred from homology"/>
<dbReference type="EMBL" id="HBHL01013168">
    <property type="protein sequence ID" value="CAD9719793.1"/>
    <property type="molecule type" value="Transcribed_RNA"/>
</dbReference>
<dbReference type="CDD" id="cd10508">
    <property type="entry name" value="Zn-ribbon_RPB9"/>
    <property type="match status" value="1"/>
</dbReference>
<accession>A0A5B8MSH4</accession>
<evidence type="ECO:0000256" key="2">
    <source>
        <dbReference type="ARBA" id="ARBA00022478"/>
    </source>
</evidence>
<evidence type="ECO:0000256" key="1">
    <source>
        <dbReference type="ARBA" id="ARBA00004604"/>
    </source>
</evidence>
<dbReference type="SMART" id="SM00661">
    <property type="entry name" value="RPOL9"/>
    <property type="match status" value="1"/>
</dbReference>
<dbReference type="GO" id="GO:0006283">
    <property type="term" value="P:transcription-coupled nucleotide-excision repair"/>
    <property type="evidence" value="ECO:0007669"/>
    <property type="project" value="TreeGrafter"/>
</dbReference>
<name>A0A5B8MSH4_9CHLO</name>
<dbReference type="GO" id="GO:0001193">
    <property type="term" value="P:maintenance of transcriptional fidelity during transcription elongation by RNA polymerase II"/>
    <property type="evidence" value="ECO:0007669"/>
    <property type="project" value="TreeGrafter"/>
</dbReference>
<sequence>MQFCPNCSNILHPKEDRDEKLLKYHCRNCPHVELAQTGLIYRHEVQHSLSEKTAVISDVTSDPTLPRTKDVECPFCKNGEAVFFQSTSRDDAEAMTLYFVCTKCGKRFREDTA</sequence>
<evidence type="ECO:0000256" key="10">
    <source>
        <dbReference type="PIRSR" id="PIRSR005586-2"/>
    </source>
</evidence>
<dbReference type="STRING" id="1764295.A0A5B8MSH4"/>
<dbReference type="InterPro" id="IPR034012">
    <property type="entry name" value="Zn_ribbon_RPB9_C"/>
</dbReference>
<dbReference type="InterPro" id="IPR001222">
    <property type="entry name" value="Znf_TFIIS"/>
</dbReference>
<dbReference type="GO" id="GO:0008270">
    <property type="term" value="F:zinc ion binding"/>
    <property type="evidence" value="ECO:0007669"/>
    <property type="project" value="UniProtKB-KW"/>
</dbReference>
<dbReference type="EMBL" id="CP031044">
    <property type="protein sequence ID" value="QDZ23708.1"/>
    <property type="molecule type" value="Genomic_DNA"/>
</dbReference>
<dbReference type="FunFam" id="2.20.25.10:FF:000004">
    <property type="entry name" value="DNA-directed RNA polymerase subunit"/>
    <property type="match status" value="1"/>
</dbReference>
<feature type="zinc finger region" description="C4-type" evidence="10">
    <location>
        <begin position="4"/>
        <end position="29"/>
    </location>
</feature>
<dbReference type="Pfam" id="PF01096">
    <property type="entry name" value="Zn_ribbon_TFIIS"/>
    <property type="match status" value="1"/>
</dbReference>
<feature type="binding site" evidence="9">
    <location>
        <position position="76"/>
    </location>
    <ligand>
        <name>Zn(2+)</name>
        <dbReference type="ChEBI" id="CHEBI:29105"/>
        <label>2</label>
    </ligand>
</feature>
<evidence type="ECO:0000256" key="5">
    <source>
        <dbReference type="ARBA" id="ARBA00022833"/>
    </source>
</evidence>
<dbReference type="Gene3D" id="2.20.25.10">
    <property type="match status" value="2"/>
</dbReference>
<feature type="binding site" evidence="9">
    <location>
        <position position="26"/>
    </location>
    <ligand>
        <name>Zn(2+)</name>
        <dbReference type="ChEBI" id="CHEBI:29105"/>
        <label>1</label>
    </ligand>
</feature>
<keyword evidence="7 8" id="KW-0539">Nucleus</keyword>
<dbReference type="GO" id="GO:0006367">
    <property type="term" value="P:transcription initiation at RNA polymerase II promoter"/>
    <property type="evidence" value="ECO:0007669"/>
    <property type="project" value="TreeGrafter"/>
</dbReference>
<feature type="binding site" evidence="9">
    <location>
        <position position="4"/>
    </location>
    <ligand>
        <name>Zn(2+)</name>
        <dbReference type="ChEBI" id="CHEBI:29105"/>
        <label>1</label>
    </ligand>
</feature>
<gene>
    <name evidence="14" type="ORF">A3770_11p62260</name>
    <name evidence="13" type="ORF">CPRI1469_LOCUS8659</name>
</gene>
<comment type="subcellular location">
    <subcellularLocation>
        <location evidence="1">Nucleus</location>
        <location evidence="1">Nucleolus</location>
    </subcellularLocation>
</comment>
<keyword evidence="3 9" id="KW-0479">Metal-binding</keyword>
<evidence type="ECO:0000256" key="4">
    <source>
        <dbReference type="ARBA" id="ARBA00022771"/>
    </source>
</evidence>
<dbReference type="PROSITE" id="PS51133">
    <property type="entry name" value="ZF_TFIIS_2"/>
    <property type="match status" value="1"/>
</dbReference>
<evidence type="ECO:0000256" key="3">
    <source>
        <dbReference type="ARBA" id="ARBA00022723"/>
    </source>
</evidence>
<evidence type="ECO:0000256" key="11">
    <source>
        <dbReference type="RuleBase" id="RU003474"/>
    </source>
</evidence>
<feature type="binding site" evidence="9">
    <location>
        <position position="104"/>
    </location>
    <ligand>
        <name>Zn(2+)</name>
        <dbReference type="ChEBI" id="CHEBI:29105"/>
        <label>2</label>
    </ligand>
</feature>
<dbReference type="GO" id="GO:0005730">
    <property type="term" value="C:nucleolus"/>
    <property type="evidence" value="ECO:0007669"/>
    <property type="project" value="UniProtKB-SubCell"/>
</dbReference>
<feature type="binding site" evidence="9">
    <location>
        <position position="7"/>
    </location>
    <ligand>
        <name>Zn(2+)</name>
        <dbReference type="ChEBI" id="CHEBI:29105"/>
        <label>1</label>
    </ligand>
</feature>
<feature type="binding site" evidence="9">
    <location>
        <position position="29"/>
    </location>
    <ligand>
        <name>Zn(2+)</name>
        <dbReference type="ChEBI" id="CHEBI:29105"/>
        <label>1</label>
    </ligand>
</feature>
<reference evidence="13" key="2">
    <citation type="submission" date="2021-01" db="EMBL/GenBank/DDBJ databases">
        <authorList>
            <person name="Corre E."/>
            <person name="Pelletier E."/>
            <person name="Niang G."/>
            <person name="Scheremetjew M."/>
            <person name="Finn R."/>
            <person name="Kale V."/>
            <person name="Holt S."/>
            <person name="Cochrane G."/>
            <person name="Meng A."/>
            <person name="Brown T."/>
            <person name="Cohen L."/>
        </authorList>
    </citation>
    <scope>NUCLEOTIDE SEQUENCE</scope>
    <source>
        <strain evidence="13">CCMP1205</strain>
    </source>
</reference>
<comment type="similarity">
    <text evidence="8 11">Belongs to the archaeal rpoM/eukaryotic RPA12/RPB9/RPC11 RNA polymerase family.</text>
</comment>
<evidence type="ECO:0000256" key="9">
    <source>
        <dbReference type="PIRSR" id="PIRSR005586-1"/>
    </source>
</evidence>
<dbReference type="SUPFAM" id="SSF57783">
    <property type="entry name" value="Zinc beta-ribbon"/>
    <property type="match status" value="2"/>
</dbReference>
<evidence type="ECO:0000256" key="7">
    <source>
        <dbReference type="ARBA" id="ARBA00023242"/>
    </source>
</evidence>
<dbReference type="PANTHER" id="PTHR11239:SF1">
    <property type="entry name" value="DNA-DIRECTED RNA POLYMERASE II SUBUNIT RPB9"/>
    <property type="match status" value="1"/>
</dbReference>
<keyword evidence="15" id="KW-1185">Reference proteome</keyword>
<dbReference type="Proteomes" id="UP000316726">
    <property type="component" value="Chromosome 11"/>
</dbReference>
<evidence type="ECO:0000259" key="12">
    <source>
        <dbReference type="PROSITE" id="PS51133"/>
    </source>
</evidence>
<dbReference type="SMART" id="SM00440">
    <property type="entry name" value="ZnF_C2C2"/>
    <property type="match status" value="1"/>
</dbReference>
<feature type="binding site" evidence="9">
    <location>
        <position position="73"/>
    </location>
    <ligand>
        <name>Zn(2+)</name>
        <dbReference type="ChEBI" id="CHEBI:29105"/>
        <label>2</label>
    </ligand>
</feature>